<dbReference type="EMBL" id="WNZX01000046">
    <property type="protein sequence ID" value="MUG74099.1"/>
    <property type="molecule type" value="Genomic_DNA"/>
</dbReference>
<comment type="similarity">
    <text evidence="1">Belongs to the UPF0065 (bug) family.</text>
</comment>
<evidence type="ECO:0008006" key="4">
    <source>
        <dbReference type="Google" id="ProtNLM"/>
    </source>
</evidence>
<evidence type="ECO:0000256" key="1">
    <source>
        <dbReference type="ARBA" id="ARBA00006987"/>
    </source>
</evidence>
<dbReference type="InterPro" id="IPR005064">
    <property type="entry name" value="BUG"/>
</dbReference>
<dbReference type="AlphaFoldDB" id="A0A7X2ZFR0"/>
<protein>
    <recommendedName>
        <fullName evidence="4">Tripartite tricarboxylate transporter substrate binding protein</fullName>
    </recommendedName>
</protein>
<gene>
    <name evidence="2" type="ORF">GNP93_26365</name>
</gene>
<dbReference type="RefSeq" id="WP_127609253.1">
    <property type="nucleotide sequence ID" value="NZ_JARTHJ010000107.1"/>
</dbReference>
<comment type="caution">
    <text evidence="2">The sequence shown here is derived from an EMBL/GenBank/DDBJ whole genome shotgun (WGS) entry which is preliminary data.</text>
</comment>
<keyword evidence="3" id="KW-1185">Reference proteome</keyword>
<proteinExistence type="inferred from homology"/>
<dbReference type="PANTHER" id="PTHR42928:SF5">
    <property type="entry name" value="BLR1237 PROTEIN"/>
    <property type="match status" value="1"/>
</dbReference>
<dbReference type="InterPro" id="IPR042100">
    <property type="entry name" value="Bug_dom1"/>
</dbReference>
<dbReference type="Pfam" id="PF03401">
    <property type="entry name" value="TctC"/>
    <property type="match status" value="1"/>
</dbReference>
<name>A0A7X2ZFR0_9BACL</name>
<reference evidence="2 3" key="1">
    <citation type="submission" date="2019-11" db="EMBL/GenBank/DDBJ databases">
        <title>Draft genome sequences of five Paenibacillus species of dairy origin.</title>
        <authorList>
            <person name="Olajide A.M."/>
            <person name="Chen S."/>
            <person name="Lapointe G."/>
        </authorList>
    </citation>
    <scope>NUCLEOTIDE SEQUENCE [LARGE SCALE GENOMIC DNA]</scope>
    <source>
        <strain evidence="2 3">2CS3</strain>
    </source>
</reference>
<evidence type="ECO:0000313" key="2">
    <source>
        <dbReference type="EMBL" id="MUG74099.1"/>
    </source>
</evidence>
<organism evidence="2 3">
    <name type="scientific">Paenibacillus validus</name>
    <dbReference type="NCBI Taxonomy" id="44253"/>
    <lineage>
        <taxon>Bacteria</taxon>
        <taxon>Bacillati</taxon>
        <taxon>Bacillota</taxon>
        <taxon>Bacilli</taxon>
        <taxon>Bacillales</taxon>
        <taxon>Paenibacillaceae</taxon>
        <taxon>Paenibacillus</taxon>
    </lineage>
</organism>
<dbReference type="Proteomes" id="UP000450917">
    <property type="component" value="Unassembled WGS sequence"/>
</dbReference>
<accession>A0A7X2ZFR0</accession>
<dbReference type="PANTHER" id="PTHR42928">
    <property type="entry name" value="TRICARBOXYLATE-BINDING PROTEIN"/>
    <property type="match status" value="1"/>
</dbReference>
<dbReference type="Gene3D" id="3.40.190.150">
    <property type="entry name" value="Bordetella uptake gene, domain 1"/>
    <property type="match status" value="1"/>
</dbReference>
<sequence>MKYPEKEITLVVPLASGGSTDVNARATAKLMSKYLNQPVVVENKDDAGGITAMTDLVRQKPDGYNLQFAGDGLFSIQPILQKNLGYKQDNFDFLVGTTAATP</sequence>
<evidence type="ECO:0000313" key="3">
    <source>
        <dbReference type="Proteomes" id="UP000450917"/>
    </source>
</evidence>